<evidence type="ECO:0000256" key="5">
    <source>
        <dbReference type="ARBA" id="ARBA00022833"/>
    </source>
</evidence>
<dbReference type="SUPFAM" id="SSF90229">
    <property type="entry name" value="CCCH zinc finger"/>
    <property type="match status" value="2"/>
</dbReference>
<dbReference type="Proteomes" id="UP001497525">
    <property type="component" value="Unassembled WGS sequence"/>
</dbReference>
<dbReference type="EC" id="2.3.2.27" evidence="2"/>
<feature type="compositionally biased region" description="Polar residues" evidence="7">
    <location>
        <begin position="87"/>
        <end position="106"/>
    </location>
</feature>
<feature type="compositionally biased region" description="Polar residues" evidence="7">
    <location>
        <begin position="503"/>
        <end position="514"/>
    </location>
</feature>
<dbReference type="InterPro" id="IPR045072">
    <property type="entry name" value="MKRN-like"/>
</dbReference>
<dbReference type="PANTHER" id="PTHR11224:SF10">
    <property type="entry name" value="IP09428P-RELATED"/>
    <property type="match status" value="1"/>
</dbReference>
<proteinExistence type="predicted"/>
<evidence type="ECO:0000256" key="6">
    <source>
        <dbReference type="PROSITE-ProRule" id="PRU00723"/>
    </source>
</evidence>
<evidence type="ECO:0000256" key="4">
    <source>
        <dbReference type="ARBA" id="ARBA00022771"/>
    </source>
</evidence>
<organism evidence="9 10">
    <name type="scientific">Calicophoron daubneyi</name>
    <name type="common">Rumen fluke</name>
    <name type="synonym">Paramphistomum daubneyi</name>
    <dbReference type="NCBI Taxonomy" id="300641"/>
    <lineage>
        <taxon>Eukaryota</taxon>
        <taxon>Metazoa</taxon>
        <taxon>Spiralia</taxon>
        <taxon>Lophotrochozoa</taxon>
        <taxon>Platyhelminthes</taxon>
        <taxon>Trematoda</taxon>
        <taxon>Digenea</taxon>
        <taxon>Plagiorchiida</taxon>
        <taxon>Pronocephalata</taxon>
        <taxon>Paramphistomoidea</taxon>
        <taxon>Paramphistomidae</taxon>
        <taxon>Calicophoron</taxon>
    </lineage>
</organism>
<dbReference type="GO" id="GO:0061630">
    <property type="term" value="F:ubiquitin protein ligase activity"/>
    <property type="evidence" value="ECO:0007669"/>
    <property type="project" value="UniProtKB-EC"/>
</dbReference>
<evidence type="ECO:0000256" key="2">
    <source>
        <dbReference type="ARBA" id="ARBA00012483"/>
    </source>
</evidence>
<dbReference type="InterPro" id="IPR036855">
    <property type="entry name" value="Znf_CCCH_sf"/>
</dbReference>
<dbReference type="Pfam" id="PF00642">
    <property type="entry name" value="zf-CCCH"/>
    <property type="match status" value="1"/>
</dbReference>
<dbReference type="EMBL" id="CAXLJL010000025">
    <property type="protein sequence ID" value="CAL5129753.1"/>
    <property type="molecule type" value="Genomic_DNA"/>
</dbReference>
<sequence length="768" mass="84094">MSDPEKKICRYFNTLGGCWYGDSCKFLHIPNKKPPCKFFGSSTGCRYGESCHFSHDRTPFKSVENYSNPPMDLMKEVFKENMDPSELSGTNNNNMTQPVPALTSSGQQQQQQQQQQQPVTTTLTTDMNMTDLPKQPTNLTNGKESQIVVQTPSESINTAIRTETETVDPFNLTSVTASQTITTATSESITPNLLTSTVSIQLEPTQAVTVKPNTTPQEVPLRESAGMCLTRVEEGQNYALTPINSRSNTVTNEIEICCGSCKRVLERRGNESYCTLLKDHYLECFLDKEGDHVKYVKTKAALEPGQMYWCKSCILIFEKPWSLFQHMADKAKGSKVQRWEKKIHLDWMDSVAGLMAGYDLGLFSPAKLRIDLRNLLADQHTMEEEMEAAAVTAAAMMQWLAPLSSPWRLQQREMMRKIEQLNRQMLRKANIGLNANGGGYPLRAALTAAPTSVVTSPTLNYAVTGRTNTGSLPVTPAPPRIGETVTDGAMVNTSEGQPERSTRNSPIKSPTITTPIEEMPAPSLTADSPGTEVQEVKRRDSNTVGPLGDSSALTTSSVDADEISTEPQDRTGASGDGLRRSDEMNLSKNPVESLESCEPDEVIPDAIGTNNTNSSNLPLSASARGDDVGRRVEFKRGIATAPPQHNYGMTKPNNYASGLGGKGYSDSARYQVHTRGSRTPNYGHPTAPFSGAHRTLHRANRLNSTSALPPSRAANSFNPPSFHASLDFNCGFTDDEVEELLSQGIKPWDSEAAAALAVLRGELDHLLD</sequence>
<keyword evidence="4 6" id="KW-0863">Zinc-finger</keyword>
<dbReference type="SMART" id="SM00356">
    <property type="entry name" value="ZnF_C3H1"/>
    <property type="match status" value="2"/>
</dbReference>
<evidence type="ECO:0000259" key="8">
    <source>
        <dbReference type="PROSITE" id="PS50103"/>
    </source>
</evidence>
<dbReference type="GO" id="GO:0000209">
    <property type="term" value="P:protein polyubiquitination"/>
    <property type="evidence" value="ECO:0007669"/>
    <property type="project" value="InterPro"/>
</dbReference>
<gene>
    <name evidence="9" type="ORF">CDAUBV1_LOCUS827</name>
</gene>
<feature type="zinc finger region" description="C3H1-type" evidence="6">
    <location>
        <begin position="3"/>
        <end position="31"/>
    </location>
</feature>
<feature type="zinc finger region" description="C3H1-type" evidence="6">
    <location>
        <begin position="35"/>
        <end position="58"/>
    </location>
</feature>
<comment type="caution">
    <text evidence="9">The sequence shown here is derived from an EMBL/GenBank/DDBJ whole genome shotgun (WGS) entry which is preliminary data.</text>
</comment>
<evidence type="ECO:0000256" key="3">
    <source>
        <dbReference type="ARBA" id="ARBA00022723"/>
    </source>
</evidence>
<dbReference type="InterPro" id="IPR000571">
    <property type="entry name" value="Znf_CCCH"/>
</dbReference>
<feature type="domain" description="C3H1-type" evidence="8">
    <location>
        <begin position="3"/>
        <end position="31"/>
    </location>
</feature>
<keyword evidence="5 6" id="KW-0862">Zinc</keyword>
<feature type="compositionally biased region" description="Low complexity" evidence="7">
    <location>
        <begin position="107"/>
        <end position="120"/>
    </location>
</feature>
<evidence type="ECO:0000256" key="7">
    <source>
        <dbReference type="SAM" id="MobiDB-lite"/>
    </source>
</evidence>
<dbReference type="GO" id="GO:0008270">
    <property type="term" value="F:zinc ion binding"/>
    <property type="evidence" value="ECO:0007669"/>
    <property type="project" value="UniProtKB-KW"/>
</dbReference>
<keyword evidence="3 6" id="KW-0479">Metal-binding</keyword>
<feature type="domain" description="C3H1-type" evidence="8">
    <location>
        <begin position="35"/>
        <end position="58"/>
    </location>
</feature>
<dbReference type="Gene3D" id="4.10.1000.10">
    <property type="entry name" value="Zinc finger, CCCH-type"/>
    <property type="match status" value="1"/>
</dbReference>
<evidence type="ECO:0000313" key="9">
    <source>
        <dbReference type="EMBL" id="CAL5129753.1"/>
    </source>
</evidence>
<dbReference type="PANTHER" id="PTHR11224">
    <property type="entry name" value="MAKORIN-RELATED"/>
    <property type="match status" value="1"/>
</dbReference>
<dbReference type="AlphaFoldDB" id="A0AAV2T072"/>
<evidence type="ECO:0000313" key="10">
    <source>
        <dbReference type="Proteomes" id="UP001497525"/>
    </source>
</evidence>
<evidence type="ECO:0000256" key="1">
    <source>
        <dbReference type="ARBA" id="ARBA00000900"/>
    </source>
</evidence>
<comment type="catalytic activity">
    <reaction evidence="1">
        <text>S-ubiquitinyl-[E2 ubiquitin-conjugating enzyme]-L-cysteine + [acceptor protein]-L-lysine = [E2 ubiquitin-conjugating enzyme]-L-cysteine + N(6)-ubiquitinyl-[acceptor protein]-L-lysine.</text>
        <dbReference type="EC" id="2.3.2.27"/>
    </reaction>
</comment>
<dbReference type="PROSITE" id="PS50103">
    <property type="entry name" value="ZF_C3H1"/>
    <property type="match status" value="2"/>
</dbReference>
<accession>A0AAV2T072</accession>
<feature type="region of interest" description="Disordered" evidence="7">
    <location>
        <begin position="470"/>
        <end position="598"/>
    </location>
</feature>
<reference evidence="9" key="1">
    <citation type="submission" date="2024-06" db="EMBL/GenBank/DDBJ databases">
        <authorList>
            <person name="Liu X."/>
            <person name="Lenzi L."/>
            <person name="Haldenby T S."/>
            <person name="Uol C."/>
        </authorList>
    </citation>
    <scope>NUCLEOTIDE SEQUENCE</scope>
</reference>
<feature type="region of interest" description="Disordered" evidence="7">
    <location>
        <begin position="83"/>
        <end position="120"/>
    </location>
</feature>
<protein>
    <recommendedName>
        <fullName evidence="2">RING-type E3 ubiquitin transferase</fullName>
        <ecNumber evidence="2">2.3.2.27</ecNumber>
    </recommendedName>
</protein>
<name>A0AAV2T072_CALDB</name>